<dbReference type="GO" id="GO:0004519">
    <property type="term" value="F:endonuclease activity"/>
    <property type="evidence" value="ECO:0007669"/>
    <property type="project" value="UniProtKB-KW"/>
</dbReference>
<dbReference type="RefSeq" id="WP_184610748.1">
    <property type="nucleotide sequence ID" value="NZ_BOOS01000029.1"/>
</dbReference>
<dbReference type="AlphaFoldDB" id="A0A7W8Z3B2"/>
<dbReference type="GO" id="GO:0003676">
    <property type="term" value="F:nucleic acid binding"/>
    <property type="evidence" value="ECO:0007669"/>
    <property type="project" value="InterPro"/>
</dbReference>
<dbReference type="InterPro" id="IPR012337">
    <property type="entry name" value="RNaseH-like_sf"/>
</dbReference>
<dbReference type="Gene3D" id="3.30.420.10">
    <property type="entry name" value="Ribonuclease H-like superfamily/Ribonuclease H"/>
    <property type="match status" value="1"/>
</dbReference>
<evidence type="ECO:0000313" key="1">
    <source>
        <dbReference type="EMBL" id="MBB5626656.1"/>
    </source>
</evidence>
<sequence>MTALYAPVWDTSVPPGGFVCNVCAMPVETEPCDDHAPKRSVVGLDLSLTATGVADLSAPRHTSRIRPGDLRGTERLRYIYAAVGDQIDGAELVVVEGPSYGSMSGAGHHEAAGLWWLIRYELDLYKLPVAVVPPSVLKKYATGRGNATKADMRVALLQRTGIDLRDDNEVDAWWLAAAGHHHLGELLVELPAAQRAALGSVAWPESS</sequence>
<keyword evidence="2" id="KW-1185">Reference proteome</keyword>
<dbReference type="EMBL" id="JACHBR010000001">
    <property type="protein sequence ID" value="MBB5626656.1"/>
    <property type="molecule type" value="Genomic_DNA"/>
</dbReference>
<keyword evidence="1" id="KW-0378">Hydrolase</keyword>
<reference evidence="1 2" key="1">
    <citation type="submission" date="2020-08" db="EMBL/GenBank/DDBJ databases">
        <title>Sequencing the genomes of 1000 actinobacteria strains.</title>
        <authorList>
            <person name="Klenk H.-P."/>
        </authorList>
    </citation>
    <scope>NUCLEOTIDE SEQUENCE [LARGE SCALE GENOMIC DNA]</scope>
    <source>
        <strain evidence="1 2">DSM 45790</strain>
    </source>
</reference>
<gene>
    <name evidence="1" type="ORF">BJ981_002355</name>
</gene>
<comment type="caution">
    <text evidence="1">The sequence shown here is derived from an EMBL/GenBank/DDBJ whole genome shotgun (WGS) entry which is preliminary data.</text>
</comment>
<dbReference type="Proteomes" id="UP000588112">
    <property type="component" value="Unassembled WGS sequence"/>
</dbReference>
<organism evidence="1 2">
    <name type="scientific">Sphaerisporangium krabiense</name>
    <dbReference type="NCBI Taxonomy" id="763782"/>
    <lineage>
        <taxon>Bacteria</taxon>
        <taxon>Bacillati</taxon>
        <taxon>Actinomycetota</taxon>
        <taxon>Actinomycetes</taxon>
        <taxon>Streptosporangiales</taxon>
        <taxon>Streptosporangiaceae</taxon>
        <taxon>Sphaerisporangium</taxon>
    </lineage>
</organism>
<evidence type="ECO:0000313" key="2">
    <source>
        <dbReference type="Proteomes" id="UP000588112"/>
    </source>
</evidence>
<dbReference type="InterPro" id="IPR036397">
    <property type="entry name" value="RNaseH_sf"/>
</dbReference>
<keyword evidence="1" id="KW-0540">Nuclease</keyword>
<dbReference type="SUPFAM" id="SSF53098">
    <property type="entry name" value="Ribonuclease H-like"/>
    <property type="match status" value="1"/>
</dbReference>
<protein>
    <submittedName>
        <fullName evidence="1">Holliday junction resolvasome RuvABC endonuclease subunit</fullName>
    </submittedName>
</protein>
<name>A0A7W8Z3B2_9ACTN</name>
<keyword evidence="1" id="KW-0255">Endonuclease</keyword>
<proteinExistence type="predicted"/>
<accession>A0A7W8Z3B2</accession>